<sequence>MRAFDEADGCLTGPDQGYGGFTVVHRQLHDGGDESEALLLAAQRNQPERQQVFGDGLAGRDL</sequence>
<dbReference type="KEGG" id="dva:DAD186_13020"/>
<gene>
    <name evidence="1" type="ORF">DAD186_13020</name>
</gene>
<proteinExistence type="predicted"/>
<dbReference type="EMBL" id="CP012117">
    <property type="protein sequence ID" value="ANP27852.1"/>
    <property type="molecule type" value="Genomic_DNA"/>
</dbReference>
<evidence type="ECO:0000313" key="1">
    <source>
        <dbReference type="EMBL" id="ANP27852.1"/>
    </source>
</evidence>
<dbReference type="Proteomes" id="UP000092596">
    <property type="component" value="Chromosome"/>
</dbReference>
<evidence type="ECO:0000313" key="2">
    <source>
        <dbReference type="Proteomes" id="UP000092596"/>
    </source>
</evidence>
<organism evidence="1 2">
    <name type="scientific">Dermabacter vaginalis</name>
    <dbReference type="NCBI Taxonomy" id="1630135"/>
    <lineage>
        <taxon>Bacteria</taxon>
        <taxon>Bacillati</taxon>
        <taxon>Actinomycetota</taxon>
        <taxon>Actinomycetes</taxon>
        <taxon>Micrococcales</taxon>
        <taxon>Dermabacteraceae</taxon>
        <taxon>Dermabacter</taxon>
    </lineage>
</organism>
<protein>
    <submittedName>
        <fullName evidence="1">Uncharacterized protein</fullName>
    </submittedName>
</protein>
<reference evidence="1 2" key="1">
    <citation type="submission" date="2015-06" db="EMBL/GenBank/DDBJ databases">
        <title>Investigation of pathophysiology for high-risk pregnancy and development of treatment modality based on it.</title>
        <authorList>
            <person name="Kim B.-C."/>
            <person name="Lim S."/>
        </authorList>
    </citation>
    <scope>NUCLEOTIDE SEQUENCE [LARGE SCALE GENOMIC DNA]</scope>
    <source>
        <strain evidence="1 2">AD1-86</strain>
    </source>
</reference>
<accession>A0A1B0ZJ51</accession>
<name>A0A1B0ZJ51_9MICO</name>
<dbReference type="AlphaFoldDB" id="A0A1B0ZJ51"/>